<reference evidence="11 12" key="1">
    <citation type="journal article" date="2016" name="Nat. Commun.">
        <title>Thousands of microbial genomes shed light on interconnected biogeochemical processes in an aquifer system.</title>
        <authorList>
            <person name="Anantharaman K."/>
            <person name="Brown C.T."/>
            <person name="Hug L.A."/>
            <person name="Sharon I."/>
            <person name="Castelle C.J."/>
            <person name="Probst A.J."/>
            <person name="Thomas B.C."/>
            <person name="Singh A."/>
            <person name="Wilkins M.J."/>
            <person name="Karaoz U."/>
            <person name="Brodie E.L."/>
            <person name="Williams K.H."/>
            <person name="Hubbard S.S."/>
            <person name="Banfield J.F."/>
        </authorList>
    </citation>
    <scope>NUCLEOTIDE SEQUENCE [LARGE SCALE GENOMIC DNA]</scope>
</reference>
<dbReference type="Gene3D" id="3.40.50.10860">
    <property type="entry name" value="Leucine Dehydrogenase, chain A, domain 1"/>
    <property type="match status" value="1"/>
</dbReference>
<organism evidence="11 12">
    <name type="scientific">Candidatus Liptonbacteria bacterium RIFCSPLOWO2_01_FULL_45_15</name>
    <dbReference type="NCBI Taxonomy" id="1798649"/>
    <lineage>
        <taxon>Bacteria</taxon>
        <taxon>Candidatus Liptoniibacteriota</taxon>
    </lineage>
</organism>
<dbReference type="Gene3D" id="3.40.50.720">
    <property type="entry name" value="NAD(P)-binding Rossmann-like Domain"/>
    <property type="match status" value="1"/>
</dbReference>
<accession>A0A1G2CFP1</accession>
<feature type="domain" description="Tetrahydrofolate dehydrogenase/cyclohydrolase NAD(P)-binding" evidence="10">
    <location>
        <begin position="136"/>
        <end position="296"/>
    </location>
</feature>
<dbReference type="InterPro" id="IPR046346">
    <property type="entry name" value="Aminoacid_DH-like_N_sf"/>
</dbReference>
<dbReference type="SUPFAM" id="SSF53223">
    <property type="entry name" value="Aminoacid dehydrogenase-like, N-terminal domain"/>
    <property type="match status" value="1"/>
</dbReference>
<keyword evidence="2" id="KW-0554">One-carbon metabolism</keyword>
<keyword evidence="8" id="KW-0511">Multifunctional enzyme</keyword>
<comment type="pathway">
    <text evidence="1">One-carbon metabolism; tetrahydrofolate interconversion.</text>
</comment>
<keyword evidence="5" id="KW-0521">NADP</keyword>
<evidence type="ECO:0000259" key="10">
    <source>
        <dbReference type="Pfam" id="PF02882"/>
    </source>
</evidence>
<dbReference type="GO" id="GO:0005829">
    <property type="term" value="C:cytosol"/>
    <property type="evidence" value="ECO:0007669"/>
    <property type="project" value="TreeGrafter"/>
</dbReference>
<dbReference type="Proteomes" id="UP000176287">
    <property type="component" value="Unassembled WGS sequence"/>
</dbReference>
<dbReference type="GO" id="GO:0004477">
    <property type="term" value="F:methenyltetrahydrofolate cyclohydrolase activity"/>
    <property type="evidence" value="ECO:0007669"/>
    <property type="project" value="TreeGrafter"/>
</dbReference>
<dbReference type="PANTHER" id="PTHR48099">
    <property type="entry name" value="C-1-TETRAHYDROFOLATE SYNTHASE, CYTOPLASMIC-RELATED"/>
    <property type="match status" value="1"/>
</dbReference>
<dbReference type="STRING" id="1798649.A3B13_01670"/>
<dbReference type="InterPro" id="IPR020630">
    <property type="entry name" value="THF_DH/CycHdrlase_cat_dom"/>
</dbReference>
<keyword evidence="7" id="KW-0028">Amino-acid biosynthesis</keyword>
<dbReference type="InterPro" id="IPR000672">
    <property type="entry name" value="THF_DH/CycHdrlase"/>
</dbReference>
<gene>
    <name evidence="11" type="ORF">A3B13_01670</name>
</gene>
<dbReference type="GO" id="GO:0004488">
    <property type="term" value="F:methylenetetrahydrofolate dehydrogenase (NADP+) activity"/>
    <property type="evidence" value="ECO:0007669"/>
    <property type="project" value="InterPro"/>
</dbReference>
<dbReference type="GO" id="GO:0035999">
    <property type="term" value="P:tetrahydrofolate interconversion"/>
    <property type="evidence" value="ECO:0007669"/>
    <property type="project" value="TreeGrafter"/>
</dbReference>
<proteinExistence type="predicted"/>
<evidence type="ECO:0000256" key="1">
    <source>
        <dbReference type="ARBA" id="ARBA00004777"/>
    </source>
</evidence>
<feature type="domain" description="Tetrahydrofolate dehydrogenase/cyclohydrolase catalytic" evidence="9">
    <location>
        <begin position="3"/>
        <end position="111"/>
    </location>
</feature>
<keyword evidence="4" id="KW-0378">Hydrolase</keyword>
<dbReference type="GO" id="GO:0009086">
    <property type="term" value="P:methionine biosynthetic process"/>
    <property type="evidence" value="ECO:0007669"/>
    <property type="project" value="UniProtKB-KW"/>
</dbReference>
<comment type="caution">
    <text evidence="11">The sequence shown here is derived from an EMBL/GenBank/DDBJ whole genome shotgun (WGS) entry which is preliminary data.</text>
</comment>
<sequence length="300" mass="32595">MIINGKQIASEILEELKKRPKPEKFFAGVLIGDDPASESFQKLKQKTAAELGIDYRIYRLSPELGNDGLRKEVGRISAQKTCGGVIVQLPLPEQINKHYILNVIPREKDVDVLGERALGAFYAGRNPVLPPAVGTVDTVCRVSGIKYQDTKIAVVGLGFLIGKPIATWLMGKAKEIMLLDKFSDLSVIKNADVVILGTGQAGLIKPEMLKDGVGVIDFGYTVAQAPPRTNADETPHQNKFGAGQAQINADKKIIISGDFDTQLPATSYQLLNFYTPTPGGTGPILVAKLFENFYELNEGK</sequence>
<dbReference type="SUPFAM" id="SSF51735">
    <property type="entry name" value="NAD(P)-binding Rossmann-fold domains"/>
    <property type="match status" value="1"/>
</dbReference>
<evidence type="ECO:0000256" key="6">
    <source>
        <dbReference type="ARBA" id="ARBA00023002"/>
    </source>
</evidence>
<evidence type="ECO:0000313" key="11">
    <source>
        <dbReference type="EMBL" id="OGZ00196.1"/>
    </source>
</evidence>
<keyword evidence="7" id="KW-0486">Methionine biosynthesis</keyword>
<dbReference type="Pfam" id="PF00763">
    <property type="entry name" value="THF_DHG_CYH"/>
    <property type="match status" value="1"/>
</dbReference>
<keyword evidence="3" id="KW-0658">Purine biosynthesis</keyword>
<name>A0A1G2CFP1_9BACT</name>
<evidence type="ECO:0000256" key="4">
    <source>
        <dbReference type="ARBA" id="ARBA00022801"/>
    </source>
</evidence>
<dbReference type="InterPro" id="IPR020631">
    <property type="entry name" value="THF_DH/CycHdrlase_NAD-bd_dom"/>
</dbReference>
<evidence type="ECO:0000256" key="8">
    <source>
        <dbReference type="ARBA" id="ARBA00023268"/>
    </source>
</evidence>
<evidence type="ECO:0000256" key="2">
    <source>
        <dbReference type="ARBA" id="ARBA00022563"/>
    </source>
</evidence>
<evidence type="ECO:0000256" key="7">
    <source>
        <dbReference type="ARBA" id="ARBA00023167"/>
    </source>
</evidence>
<evidence type="ECO:0000256" key="3">
    <source>
        <dbReference type="ARBA" id="ARBA00022755"/>
    </source>
</evidence>
<evidence type="ECO:0008006" key="13">
    <source>
        <dbReference type="Google" id="ProtNLM"/>
    </source>
</evidence>
<dbReference type="EMBL" id="MHKZ01000027">
    <property type="protein sequence ID" value="OGZ00196.1"/>
    <property type="molecule type" value="Genomic_DNA"/>
</dbReference>
<dbReference type="AlphaFoldDB" id="A0A1G2CFP1"/>
<keyword evidence="6" id="KW-0560">Oxidoreductase</keyword>
<dbReference type="PRINTS" id="PR00085">
    <property type="entry name" value="THFDHDRGNASE"/>
</dbReference>
<dbReference type="InterPro" id="IPR036291">
    <property type="entry name" value="NAD(P)-bd_dom_sf"/>
</dbReference>
<dbReference type="Pfam" id="PF02882">
    <property type="entry name" value="THF_DHG_CYH_C"/>
    <property type="match status" value="1"/>
</dbReference>
<evidence type="ECO:0000256" key="5">
    <source>
        <dbReference type="ARBA" id="ARBA00022857"/>
    </source>
</evidence>
<dbReference type="PANTHER" id="PTHR48099:SF5">
    <property type="entry name" value="C-1-TETRAHYDROFOLATE SYNTHASE, CYTOPLASMIC"/>
    <property type="match status" value="1"/>
</dbReference>
<evidence type="ECO:0000313" key="12">
    <source>
        <dbReference type="Proteomes" id="UP000176287"/>
    </source>
</evidence>
<protein>
    <recommendedName>
        <fullName evidence="13">Methenyltetrahydrofolate cyclohydrolase</fullName>
    </recommendedName>
</protein>
<dbReference type="GO" id="GO:0006164">
    <property type="term" value="P:purine nucleotide biosynthetic process"/>
    <property type="evidence" value="ECO:0007669"/>
    <property type="project" value="UniProtKB-KW"/>
</dbReference>
<evidence type="ECO:0000259" key="9">
    <source>
        <dbReference type="Pfam" id="PF00763"/>
    </source>
</evidence>